<reference evidence="6 7" key="1">
    <citation type="submission" date="2018-04" db="EMBL/GenBank/DDBJ databases">
        <authorList>
            <person name="Eckel V.P."/>
            <person name="Vogel R.F."/>
        </authorList>
    </citation>
    <scope>NUCLEOTIDE SEQUENCE [LARGE SCALE GENOMIC DNA]</scope>
    <source>
        <strain evidence="7">TMW 2.1764</strain>
    </source>
</reference>
<accession>A0A5N6S5D9</accession>
<evidence type="ECO:0000256" key="4">
    <source>
        <dbReference type="SAM" id="MobiDB-lite"/>
    </source>
</evidence>
<dbReference type="EMBL" id="QDAG01000004">
    <property type="protein sequence ID" value="KAE8128848.1"/>
    <property type="molecule type" value="Genomic_DNA"/>
</dbReference>
<dbReference type="AlphaFoldDB" id="A0A5N6S5D9"/>
<evidence type="ECO:0000313" key="7">
    <source>
        <dbReference type="Proteomes" id="UP000325415"/>
    </source>
</evidence>
<evidence type="ECO:0000259" key="5">
    <source>
        <dbReference type="Pfam" id="PF03358"/>
    </source>
</evidence>
<gene>
    <name evidence="6" type="ORF">DDE84_05270</name>
</gene>
<keyword evidence="3" id="KW-0560">Oxidoreductase</keyword>
<protein>
    <recommendedName>
        <fullName evidence="5">NADPH-dependent FMN reductase-like domain-containing protein</fullName>
    </recommendedName>
</protein>
<dbReference type="InterPro" id="IPR023932">
    <property type="entry name" value="CE1759_FMN_reduct"/>
</dbReference>
<dbReference type="Gene3D" id="3.40.50.360">
    <property type="match status" value="1"/>
</dbReference>
<evidence type="ECO:0000256" key="2">
    <source>
        <dbReference type="ARBA" id="ARBA00022643"/>
    </source>
</evidence>
<keyword evidence="7" id="KW-1185">Reference proteome</keyword>
<name>A0A5N6S5D9_9BIFI</name>
<dbReference type="GO" id="GO:0016491">
    <property type="term" value="F:oxidoreductase activity"/>
    <property type="evidence" value="ECO:0007669"/>
    <property type="project" value="UniProtKB-KW"/>
</dbReference>
<proteinExistence type="predicted"/>
<dbReference type="PANTHER" id="PTHR43408">
    <property type="entry name" value="FMN REDUCTASE (NADPH)"/>
    <property type="match status" value="1"/>
</dbReference>
<sequence length="283" mass="29818">MATGMHGIRHERRCEGTQPTSAAYGEGQNMSMGQGAVIAGAYAERGMVGGFGGQRIEAGIADIVDVADAASVTDVTDVAAKHSGAYRITVVSAGVSEHSATGRLGDAVAARAQETLQRHGRECELRHVDLKDFAADIAVAAVNYQLTDALRDVLDQVTSSDALIAATPVFKASYSGLFKSFWDIVDVDAIVNMPVTLVATGGTRRHALVPDTAMRSLFAFLRAIPTPTSLLAAGEDWGSDELESRQCRAGEELAAMILAGLRRVMANADAVTSHDAHARIPVR</sequence>
<feature type="region of interest" description="Disordered" evidence="4">
    <location>
        <begin position="1"/>
        <end position="27"/>
    </location>
</feature>
<feature type="domain" description="NADPH-dependent FMN reductase-like" evidence="5">
    <location>
        <begin position="87"/>
        <end position="237"/>
    </location>
</feature>
<comment type="caution">
    <text evidence="6">The sequence shown here is derived from an EMBL/GenBank/DDBJ whole genome shotgun (WGS) entry which is preliminary data.</text>
</comment>
<dbReference type="InterPro" id="IPR005025">
    <property type="entry name" value="FMN_Rdtase-like_dom"/>
</dbReference>
<dbReference type="InterPro" id="IPR051814">
    <property type="entry name" value="NAD(P)H-dep_FMN_reductase"/>
</dbReference>
<dbReference type="InterPro" id="IPR029039">
    <property type="entry name" value="Flavoprotein-like_sf"/>
</dbReference>
<keyword evidence="2" id="KW-0288">FMN</keyword>
<keyword evidence="1" id="KW-0285">Flavoprotein</keyword>
<evidence type="ECO:0000256" key="1">
    <source>
        <dbReference type="ARBA" id="ARBA00022630"/>
    </source>
</evidence>
<dbReference type="SUPFAM" id="SSF52218">
    <property type="entry name" value="Flavoproteins"/>
    <property type="match status" value="1"/>
</dbReference>
<evidence type="ECO:0000313" key="6">
    <source>
        <dbReference type="EMBL" id="KAE8128848.1"/>
    </source>
</evidence>
<dbReference type="Proteomes" id="UP000325415">
    <property type="component" value="Unassembled WGS sequence"/>
</dbReference>
<organism evidence="6 7">
    <name type="scientific">Bifidobacterium tibiigranuli</name>
    <dbReference type="NCBI Taxonomy" id="2172043"/>
    <lineage>
        <taxon>Bacteria</taxon>
        <taxon>Bacillati</taxon>
        <taxon>Actinomycetota</taxon>
        <taxon>Actinomycetes</taxon>
        <taxon>Bifidobacteriales</taxon>
        <taxon>Bifidobacteriaceae</taxon>
        <taxon>Bifidobacterium</taxon>
    </lineage>
</organism>
<dbReference type="PANTHER" id="PTHR43408:SF2">
    <property type="entry name" value="FMN REDUCTASE (NADPH)"/>
    <property type="match status" value="1"/>
</dbReference>
<dbReference type="Pfam" id="PF03358">
    <property type="entry name" value="FMN_red"/>
    <property type="match status" value="1"/>
</dbReference>
<evidence type="ECO:0000256" key="3">
    <source>
        <dbReference type="ARBA" id="ARBA00023002"/>
    </source>
</evidence>
<dbReference type="NCBIfam" id="TIGR04037">
    <property type="entry name" value="LLM_duo_CE1759"/>
    <property type="match status" value="1"/>
</dbReference>